<feature type="DNA-binding region" description="H-T-H motif" evidence="2">
    <location>
        <begin position="33"/>
        <end position="52"/>
    </location>
</feature>
<dbReference type="InterPro" id="IPR009057">
    <property type="entry name" value="Homeodomain-like_sf"/>
</dbReference>
<dbReference type="PROSITE" id="PS50977">
    <property type="entry name" value="HTH_TETR_2"/>
    <property type="match status" value="1"/>
</dbReference>
<evidence type="ECO:0000313" key="4">
    <source>
        <dbReference type="EMBL" id="KRN81222.1"/>
    </source>
</evidence>
<accession>A0A0R2K0K0</accession>
<organism evidence="4 5">
    <name type="scientific">Ligilactobacillus acidipiscis</name>
    <dbReference type="NCBI Taxonomy" id="89059"/>
    <lineage>
        <taxon>Bacteria</taxon>
        <taxon>Bacillati</taxon>
        <taxon>Bacillota</taxon>
        <taxon>Bacilli</taxon>
        <taxon>Lactobacillales</taxon>
        <taxon>Lactobacillaceae</taxon>
        <taxon>Ligilactobacillus</taxon>
    </lineage>
</organism>
<reference evidence="4 5" key="1">
    <citation type="journal article" date="2015" name="Genome Announc.">
        <title>Expanding the biotechnology potential of lactobacilli through comparative genomics of 213 strains and associated genera.</title>
        <authorList>
            <person name="Sun Z."/>
            <person name="Harris H.M."/>
            <person name="McCann A."/>
            <person name="Guo C."/>
            <person name="Argimon S."/>
            <person name="Zhang W."/>
            <person name="Yang X."/>
            <person name="Jeffery I.B."/>
            <person name="Cooney J.C."/>
            <person name="Kagawa T.F."/>
            <person name="Liu W."/>
            <person name="Song Y."/>
            <person name="Salvetti E."/>
            <person name="Wrobel A."/>
            <person name="Rasinkangas P."/>
            <person name="Parkhill J."/>
            <person name="Rea M.C."/>
            <person name="O'Sullivan O."/>
            <person name="Ritari J."/>
            <person name="Douillard F.P."/>
            <person name="Paul Ross R."/>
            <person name="Yang R."/>
            <person name="Briner A.E."/>
            <person name="Felis G.E."/>
            <person name="de Vos W.M."/>
            <person name="Barrangou R."/>
            <person name="Klaenhammer T.R."/>
            <person name="Caufield P.W."/>
            <person name="Cui Y."/>
            <person name="Zhang H."/>
            <person name="O'Toole P.W."/>
        </authorList>
    </citation>
    <scope>NUCLEOTIDE SEQUENCE [LARGE SCALE GENOMIC DNA]</scope>
    <source>
        <strain evidence="4 5">DSM 15353</strain>
    </source>
</reference>
<proteinExistence type="predicted"/>
<dbReference type="PANTHER" id="PTHR43479">
    <property type="entry name" value="ACREF/ENVCD OPERON REPRESSOR-RELATED"/>
    <property type="match status" value="1"/>
</dbReference>
<sequence>MDESLDLRVQKTYTALIQAFFDIVQEKPVDKFTVNELCKKAQVRRPTFYKHFNDKYDFIKFVIHTIQKETLQDIDSTADTKQPLDYLLTCFKKVIELLEKYQQVLLHFKIDSLDEFPFEIIDDYLEMQLEKKLTYFLEQNPQLPQDPDFTCQILLGMYRQIALWWMKNKKTTTKEEVTAKMKQFLLLLFPAKNNVDPF</sequence>
<dbReference type="RefSeq" id="WP_010499129.1">
    <property type="nucleotide sequence ID" value="NZ_JQBK01000077.1"/>
</dbReference>
<dbReference type="Pfam" id="PF00440">
    <property type="entry name" value="TetR_N"/>
    <property type="match status" value="1"/>
</dbReference>
<evidence type="ECO:0000313" key="5">
    <source>
        <dbReference type="Proteomes" id="UP000051491"/>
    </source>
</evidence>
<dbReference type="OrthoDB" id="9810250at2"/>
<dbReference type="InterPro" id="IPR050624">
    <property type="entry name" value="HTH-type_Tx_Regulator"/>
</dbReference>
<gene>
    <name evidence="4" type="ORF">IV43_GL002018</name>
</gene>
<dbReference type="GO" id="GO:0003677">
    <property type="term" value="F:DNA binding"/>
    <property type="evidence" value="ECO:0007669"/>
    <property type="project" value="UniProtKB-UniRule"/>
</dbReference>
<dbReference type="InterPro" id="IPR001647">
    <property type="entry name" value="HTH_TetR"/>
</dbReference>
<protein>
    <submittedName>
        <fullName evidence="4">TetR family transcriptional regulator</fullName>
    </submittedName>
</protein>
<dbReference type="PANTHER" id="PTHR43479:SF16">
    <property type="entry name" value="HTH TETR-TYPE DOMAIN-CONTAINING PROTEIN"/>
    <property type="match status" value="1"/>
</dbReference>
<dbReference type="EMBL" id="JQBK01000077">
    <property type="protein sequence ID" value="KRN81222.1"/>
    <property type="molecule type" value="Genomic_DNA"/>
</dbReference>
<evidence type="ECO:0000256" key="1">
    <source>
        <dbReference type="ARBA" id="ARBA00023125"/>
    </source>
</evidence>
<keyword evidence="1 2" id="KW-0238">DNA-binding</keyword>
<dbReference type="SUPFAM" id="SSF46689">
    <property type="entry name" value="Homeodomain-like"/>
    <property type="match status" value="1"/>
</dbReference>
<dbReference type="Proteomes" id="UP000051491">
    <property type="component" value="Unassembled WGS sequence"/>
</dbReference>
<dbReference type="Gene3D" id="1.10.357.10">
    <property type="entry name" value="Tetracycline Repressor, domain 2"/>
    <property type="match status" value="1"/>
</dbReference>
<evidence type="ECO:0000259" key="3">
    <source>
        <dbReference type="PROSITE" id="PS50977"/>
    </source>
</evidence>
<feature type="domain" description="HTH tetR-type" evidence="3">
    <location>
        <begin position="10"/>
        <end position="70"/>
    </location>
</feature>
<name>A0A0R2K0K0_9LACO</name>
<comment type="caution">
    <text evidence="4">The sequence shown here is derived from an EMBL/GenBank/DDBJ whole genome shotgun (WGS) entry which is preliminary data.</text>
</comment>
<dbReference type="PATRIC" id="fig|89059.3.peg.2135"/>
<evidence type="ECO:0000256" key="2">
    <source>
        <dbReference type="PROSITE-ProRule" id="PRU00335"/>
    </source>
</evidence>
<dbReference type="AlphaFoldDB" id="A0A0R2K0K0"/>